<sequence>MKVLGENSLNFIGQKYKELKGLLNNKVDKVNGKVLSTHDFDDASKSKVDKIKTLNDERELIYQETSTDFNQLANSGFYRIQSSTNAPHQQNPNWYAIVFRYNGDSNSIAQIALNMTGEDNVFYMRKGSTNPKTPDFSSILWDEWEKLNPIPDLSTIGLEVANENDVRAIRELYFG</sequence>
<accession>A0A848RK19</accession>
<protein>
    <submittedName>
        <fullName evidence="1">Uncharacterized protein</fullName>
    </submittedName>
</protein>
<dbReference type="CDD" id="cd19958">
    <property type="entry name" value="pyocin_knob"/>
    <property type="match status" value="1"/>
</dbReference>
<proteinExistence type="predicted"/>
<comment type="caution">
    <text evidence="1">The sequence shown here is derived from an EMBL/GenBank/DDBJ whole genome shotgun (WGS) entry which is preliminary data.</text>
</comment>
<evidence type="ECO:0000313" key="1">
    <source>
        <dbReference type="EMBL" id="NMW84672.1"/>
    </source>
</evidence>
<dbReference type="EMBL" id="JABDSR010000003">
    <property type="protein sequence ID" value="NMW84672.1"/>
    <property type="molecule type" value="Genomic_DNA"/>
</dbReference>
<dbReference type="AlphaFoldDB" id="A0A848RK19"/>
<name>A0A848RK19_9FIRM</name>
<dbReference type="RefSeq" id="WP_169968371.1">
    <property type="nucleotide sequence ID" value="NZ_JABDSR010000003.1"/>
</dbReference>
<keyword evidence="2" id="KW-1185">Reference proteome</keyword>
<gene>
    <name evidence="1" type="ORF">HKO22_02800</name>
</gene>
<reference evidence="1" key="1">
    <citation type="submission" date="2020-04" db="EMBL/GenBank/DDBJ databases">
        <title>Peptoniphilus sp. nov. isolated from swine feces.</title>
        <authorList>
            <person name="Ryu S.W."/>
        </authorList>
    </citation>
    <scope>NUCLEOTIDE SEQUENCE [LARGE SCALE GENOMIC DNA]</scope>
    <source>
        <strain evidence="1">AGMB00490</strain>
    </source>
</reference>
<organism evidence="1 2">
    <name type="scientific">Peptoniphilus faecalis</name>
    <dbReference type="NCBI Taxonomy" id="2731255"/>
    <lineage>
        <taxon>Bacteria</taxon>
        <taxon>Bacillati</taxon>
        <taxon>Bacillota</taxon>
        <taxon>Tissierellia</taxon>
        <taxon>Tissierellales</taxon>
        <taxon>Peptoniphilaceae</taxon>
        <taxon>Peptoniphilus</taxon>
    </lineage>
</organism>
<dbReference type="Proteomes" id="UP000568273">
    <property type="component" value="Unassembled WGS sequence"/>
</dbReference>
<evidence type="ECO:0000313" key="2">
    <source>
        <dbReference type="Proteomes" id="UP000568273"/>
    </source>
</evidence>